<proteinExistence type="predicted"/>
<dbReference type="PROSITE" id="PS50053">
    <property type="entry name" value="UBIQUITIN_2"/>
    <property type="match status" value="1"/>
</dbReference>
<sequence length="155" mass="17471">MCLAIGLWIHHDPDGANAQDAANRARRRQNTVDLYKARFGPDMDARVWDMGLELPKLPSAAANKTGLELSDRINLRLRDITGSEMEFNVRSSAPFDKIVKAYADKKGAMMEDFRFDFDGTLLWKGEWKDRESRTVNDLELVHGDVIEVSASQVGC</sequence>
<protein>
    <recommendedName>
        <fullName evidence="1">Ubiquitin-like domain-containing protein</fullName>
    </recommendedName>
</protein>
<evidence type="ECO:0000313" key="3">
    <source>
        <dbReference type="Proteomes" id="UP000193411"/>
    </source>
</evidence>
<dbReference type="PANTHER" id="PTHR10562">
    <property type="entry name" value="SMALL UBIQUITIN-RELATED MODIFIER"/>
    <property type="match status" value="1"/>
</dbReference>
<accession>A0A1Y2H8W1</accession>
<dbReference type="Pfam" id="PF11976">
    <property type="entry name" value="Rad60-SLD"/>
    <property type="match status" value="1"/>
</dbReference>
<dbReference type="OrthoDB" id="442921at2759"/>
<keyword evidence="3" id="KW-1185">Reference proteome</keyword>
<evidence type="ECO:0000259" key="1">
    <source>
        <dbReference type="PROSITE" id="PS50053"/>
    </source>
</evidence>
<dbReference type="InterPro" id="IPR022617">
    <property type="entry name" value="Rad60/SUMO-like_dom"/>
</dbReference>
<dbReference type="EMBL" id="MCFL01000071">
    <property type="protein sequence ID" value="ORZ30955.1"/>
    <property type="molecule type" value="Genomic_DNA"/>
</dbReference>
<dbReference type="STRING" id="765915.A0A1Y2H8W1"/>
<dbReference type="InterPro" id="IPR029071">
    <property type="entry name" value="Ubiquitin-like_domsf"/>
</dbReference>
<reference evidence="2 3" key="1">
    <citation type="submission" date="2016-07" db="EMBL/GenBank/DDBJ databases">
        <title>Pervasive Adenine N6-methylation of Active Genes in Fungi.</title>
        <authorList>
            <consortium name="DOE Joint Genome Institute"/>
            <person name="Mondo S.J."/>
            <person name="Dannebaum R.O."/>
            <person name="Kuo R.C."/>
            <person name="Labutti K."/>
            <person name="Haridas S."/>
            <person name="Kuo A."/>
            <person name="Salamov A."/>
            <person name="Ahrendt S.R."/>
            <person name="Lipzen A."/>
            <person name="Sullivan W."/>
            <person name="Andreopoulos W.B."/>
            <person name="Clum A."/>
            <person name="Lindquist E."/>
            <person name="Daum C."/>
            <person name="Ramamoorthy G.K."/>
            <person name="Gryganskyi A."/>
            <person name="Culley D."/>
            <person name="Magnuson J.K."/>
            <person name="James T.Y."/>
            <person name="O'Malley M.A."/>
            <person name="Stajich J.E."/>
            <person name="Spatafora J.W."/>
            <person name="Visel A."/>
            <person name="Grigoriev I.V."/>
        </authorList>
    </citation>
    <scope>NUCLEOTIDE SEQUENCE [LARGE SCALE GENOMIC DNA]</scope>
    <source>
        <strain evidence="2 3">PL171</strain>
    </source>
</reference>
<feature type="domain" description="Ubiquitin-like" evidence="1">
    <location>
        <begin position="73"/>
        <end position="155"/>
    </location>
</feature>
<dbReference type="SUPFAM" id="SSF54236">
    <property type="entry name" value="Ubiquitin-like"/>
    <property type="match status" value="1"/>
</dbReference>
<name>A0A1Y2H8W1_9FUNG</name>
<gene>
    <name evidence="2" type="ORF">BCR44DRAFT_45268</name>
</gene>
<organism evidence="2 3">
    <name type="scientific">Catenaria anguillulae PL171</name>
    <dbReference type="NCBI Taxonomy" id="765915"/>
    <lineage>
        <taxon>Eukaryota</taxon>
        <taxon>Fungi</taxon>
        <taxon>Fungi incertae sedis</taxon>
        <taxon>Blastocladiomycota</taxon>
        <taxon>Blastocladiomycetes</taxon>
        <taxon>Blastocladiales</taxon>
        <taxon>Catenariaceae</taxon>
        <taxon>Catenaria</taxon>
    </lineage>
</organism>
<dbReference type="Proteomes" id="UP000193411">
    <property type="component" value="Unassembled WGS sequence"/>
</dbReference>
<dbReference type="InterPro" id="IPR000626">
    <property type="entry name" value="Ubiquitin-like_dom"/>
</dbReference>
<dbReference type="Gene3D" id="3.10.20.90">
    <property type="entry name" value="Phosphatidylinositol 3-kinase Catalytic Subunit, Chain A, domain 1"/>
    <property type="match status" value="1"/>
</dbReference>
<evidence type="ECO:0000313" key="2">
    <source>
        <dbReference type="EMBL" id="ORZ30955.1"/>
    </source>
</evidence>
<dbReference type="AlphaFoldDB" id="A0A1Y2H8W1"/>
<dbReference type="CDD" id="cd01763">
    <property type="entry name" value="Ubl_SUMO_like"/>
    <property type="match status" value="1"/>
</dbReference>
<comment type="caution">
    <text evidence="2">The sequence shown here is derived from an EMBL/GenBank/DDBJ whole genome shotgun (WGS) entry which is preliminary data.</text>
</comment>